<sequence length="97" mass="10793">LRWQKLNGGDEGMLIAGVFWGGRDNGKLVRLTVVWQGDQRKIFRQAAEKFPVNLAAEFPVKLAAEWSIRGRVLGGSGVRERVELGARASAERDRFGL</sequence>
<organism evidence="1">
    <name type="scientific">Anisakis simplex</name>
    <name type="common">Herring worm</name>
    <dbReference type="NCBI Taxonomy" id="6269"/>
    <lineage>
        <taxon>Eukaryota</taxon>
        <taxon>Metazoa</taxon>
        <taxon>Ecdysozoa</taxon>
        <taxon>Nematoda</taxon>
        <taxon>Chromadorea</taxon>
        <taxon>Rhabditida</taxon>
        <taxon>Spirurina</taxon>
        <taxon>Ascaridomorpha</taxon>
        <taxon>Ascaridoidea</taxon>
        <taxon>Anisakidae</taxon>
        <taxon>Anisakis</taxon>
        <taxon>Anisakis simplex complex</taxon>
    </lineage>
</organism>
<protein>
    <submittedName>
        <fullName evidence="1">DUF3047 domain-containing protein</fullName>
    </submittedName>
</protein>
<dbReference type="AlphaFoldDB" id="A0A0M3KKH9"/>
<accession>A0A0M3KKH9</accession>
<reference evidence="1" key="1">
    <citation type="submission" date="2017-02" db="UniProtKB">
        <authorList>
            <consortium name="WormBaseParasite"/>
        </authorList>
    </citation>
    <scope>IDENTIFICATION</scope>
</reference>
<dbReference type="WBParaSite" id="ASIM_0002150901-mRNA-1">
    <property type="protein sequence ID" value="ASIM_0002150901-mRNA-1"/>
    <property type="gene ID" value="ASIM_0002150901"/>
</dbReference>
<name>A0A0M3KKH9_ANISI</name>
<evidence type="ECO:0000313" key="1">
    <source>
        <dbReference type="WBParaSite" id="ASIM_0002150901-mRNA-1"/>
    </source>
</evidence>
<proteinExistence type="predicted"/>